<dbReference type="EMBL" id="SJPV01000014">
    <property type="protein sequence ID" value="TWU31999.1"/>
    <property type="molecule type" value="Genomic_DNA"/>
</dbReference>
<dbReference type="OrthoDB" id="274802at2"/>
<evidence type="ECO:0000313" key="3">
    <source>
        <dbReference type="Proteomes" id="UP000319143"/>
    </source>
</evidence>
<dbReference type="Proteomes" id="UP000319143">
    <property type="component" value="Unassembled WGS sequence"/>
</dbReference>
<dbReference type="Gene3D" id="3.40.1260.10">
    <property type="entry name" value="DsrEFH-like"/>
    <property type="match status" value="1"/>
</dbReference>
<comment type="caution">
    <text evidence="2">The sequence shown here is derived from an EMBL/GenBank/DDBJ whole genome shotgun (WGS) entry which is preliminary data.</text>
</comment>
<dbReference type="Pfam" id="PF02635">
    <property type="entry name" value="DsrE"/>
    <property type="match status" value="1"/>
</dbReference>
<reference evidence="2 3" key="1">
    <citation type="submission" date="2019-02" db="EMBL/GenBank/DDBJ databases">
        <title>Deep-cultivation of Planctomycetes and their phenomic and genomic characterization uncovers novel biology.</title>
        <authorList>
            <person name="Wiegand S."/>
            <person name="Jogler M."/>
            <person name="Boedeker C."/>
            <person name="Pinto D."/>
            <person name="Vollmers J."/>
            <person name="Rivas-Marin E."/>
            <person name="Kohn T."/>
            <person name="Peeters S.H."/>
            <person name="Heuer A."/>
            <person name="Rast P."/>
            <person name="Oberbeckmann S."/>
            <person name="Bunk B."/>
            <person name="Jeske O."/>
            <person name="Meyerdierks A."/>
            <person name="Storesund J.E."/>
            <person name="Kallscheuer N."/>
            <person name="Luecker S."/>
            <person name="Lage O.M."/>
            <person name="Pohl T."/>
            <person name="Merkel B.J."/>
            <person name="Hornburger P."/>
            <person name="Mueller R.-W."/>
            <person name="Bruemmer F."/>
            <person name="Labrenz M."/>
            <person name="Spormann A.M."/>
            <person name="Op Den Camp H."/>
            <person name="Overmann J."/>
            <person name="Amann R."/>
            <person name="Jetten M.S.M."/>
            <person name="Mascher T."/>
            <person name="Medema M.H."/>
            <person name="Devos D.P."/>
            <person name="Kaster A.-K."/>
            <person name="Ovreas L."/>
            <person name="Rohde M."/>
            <person name="Galperin M.Y."/>
            <person name="Jogler C."/>
        </authorList>
    </citation>
    <scope>NUCLEOTIDE SEQUENCE [LARGE SCALE GENOMIC DNA]</scope>
    <source>
        <strain evidence="2 3">Poly41</strain>
    </source>
</reference>
<dbReference type="RefSeq" id="WP_146530638.1">
    <property type="nucleotide sequence ID" value="NZ_SJPV01000014.1"/>
</dbReference>
<protein>
    <submittedName>
        <fullName evidence="2">DsrE/DsrF-like family protein</fullName>
    </submittedName>
</protein>
<feature type="signal peptide" evidence="1">
    <location>
        <begin position="1"/>
        <end position="26"/>
    </location>
</feature>
<evidence type="ECO:0000313" key="2">
    <source>
        <dbReference type="EMBL" id="TWU31999.1"/>
    </source>
</evidence>
<evidence type="ECO:0000256" key="1">
    <source>
        <dbReference type="SAM" id="SignalP"/>
    </source>
</evidence>
<dbReference type="SUPFAM" id="SSF75169">
    <property type="entry name" value="DsrEFH-like"/>
    <property type="match status" value="1"/>
</dbReference>
<gene>
    <name evidence="2" type="ORF">Poly41_58870</name>
</gene>
<feature type="chain" id="PRO_5023112063" evidence="1">
    <location>
        <begin position="27"/>
        <end position="155"/>
    </location>
</feature>
<accession>A0A5C6DAW0</accession>
<proteinExistence type="predicted"/>
<keyword evidence="1" id="KW-0732">Signal</keyword>
<sequence length="155" mass="16693" precursor="true">MKCPTTMKSALLAITAAIVGTCVANADEPTTPPTQKPTLVINLTSGAESLHSVMMGLHFAEHGLADGREVVIFFNVKSPPLARKTLSDDVRFEEMPSVRSTIADLLKQGAKMIVCPMCAKVTGVEADDLAPGIQLVEDRKQIFDHLHADSVVFTY</sequence>
<dbReference type="InterPro" id="IPR003787">
    <property type="entry name" value="Sulphur_relay_DsrE/F-like"/>
</dbReference>
<keyword evidence="3" id="KW-1185">Reference proteome</keyword>
<organism evidence="2 3">
    <name type="scientific">Novipirellula artificiosorum</name>
    <dbReference type="NCBI Taxonomy" id="2528016"/>
    <lineage>
        <taxon>Bacteria</taxon>
        <taxon>Pseudomonadati</taxon>
        <taxon>Planctomycetota</taxon>
        <taxon>Planctomycetia</taxon>
        <taxon>Pirellulales</taxon>
        <taxon>Pirellulaceae</taxon>
        <taxon>Novipirellula</taxon>
    </lineage>
</organism>
<name>A0A5C6DAW0_9BACT</name>
<dbReference type="AlphaFoldDB" id="A0A5C6DAW0"/>
<dbReference type="InterPro" id="IPR027396">
    <property type="entry name" value="DsrEFH-like"/>
</dbReference>